<evidence type="ECO:0000256" key="5">
    <source>
        <dbReference type="ARBA" id="ARBA00029447"/>
    </source>
</evidence>
<keyword evidence="2" id="KW-1003">Cell membrane</keyword>
<dbReference type="RefSeq" id="WP_003351914.1">
    <property type="nucleotide sequence ID" value="NZ_AFEU01000002.1"/>
</dbReference>
<organism evidence="11 12">
    <name type="scientific">Bacillus methanolicus PB1</name>
    <dbReference type="NCBI Taxonomy" id="997296"/>
    <lineage>
        <taxon>Bacteria</taxon>
        <taxon>Bacillati</taxon>
        <taxon>Bacillota</taxon>
        <taxon>Bacilli</taxon>
        <taxon>Bacillales</taxon>
        <taxon>Bacillaceae</taxon>
        <taxon>Bacillus</taxon>
    </lineage>
</organism>
<accession>I3E1T7</accession>
<dbReference type="PANTHER" id="PTHR32089:SF112">
    <property type="entry name" value="LYSOZYME-LIKE PROTEIN-RELATED"/>
    <property type="match status" value="1"/>
</dbReference>
<dbReference type="SMART" id="SM00283">
    <property type="entry name" value="MA"/>
    <property type="match status" value="1"/>
</dbReference>
<evidence type="ECO:0000259" key="9">
    <source>
        <dbReference type="PROSITE" id="PS50111"/>
    </source>
</evidence>
<comment type="subcellular location">
    <subcellularLocation>
        <location evidence="1">Cell membrane</location>
    </subcellularLocation>
</comment>
<dbReference type="PROSITE" id="PS50885">
    <property type="entry name" value="HAMP"/>
    <property type="match status" value="1"/>
</dbReference>
<dbReference type="Pfam" id="PF12729">
    <property type="entry name" value="4HB_MCP_1"/>
    <property type="match status" value="1"/>
</dbReference>
<dbReference type="FunFam" id="1.10.287.950:FF:000001">
    <property type="entry name" value="Methyl-accepting chemotaxis sensory transducer"/>
    <property type="match status" value="1"/>
</dbReference>
<evidence type="ECO:0000313" key="11">
    <source>
        <dbReference type="EMBL" id="EIJ80458.1"/>
    </source>
</evidence>
<dbReference type="InterPro" id="IPR004090">
    <property type="entry name" value="Chemotax_Me-accpt_rcpt"/>
</dbReference>
<dbReference type="Proteomes" id="UP000010523">
    <property type="component" value="Unassembled WGS sequence"/>
</dbReference>
<keyword evidence="8" id="KW-0812">Transmembrane</keyword>
<feature type="transmembrane region" description="Helical" evidence="8">
    <location>
        <begin position="191"/>
        <end position="216"/>
    </location>
</feature>
<comment type="similarity">
    <text evidence="5">Belongs to the methyl-accepting chemotaxis (MCP) protein family.</text>
</comment>
<dbReference type="GO" id="GO:0005886">
    <property type="term" value="C:plasma membrane"/>
    <property type="evidence" value="ECO:0007669"/>
    <property type="project" value="UniProtKB-SubCell"/>
</dbReference>
<dbReference type="AlphaFoldDB" id="I3E1T7"/>
<feature type="coiled-coil region" evidence="7">
    <location>
        <begin position="296"/>
        <end position="330"/>
    </location>
</feature>
<proteinExistence type="inferred from homology"/>
<comment type="caution">
    <text evidence="11">The sequence shown here is derived from an EMBL/GenBank/DDBJ whole genome shotgun (WGS) entry which is preliminary data.</text>
</comment>
<dbReference type="STRING" id="997296.PB1_08862"/>
<dbReference type="OrthoDB" id="358716at2"/>
<dbReference type="eggNOG" id="COG0840">
    <property type="taxonomic scope" value="Bacteria"/>
</dbReference>
<dbReference type="CDD" id="cd11386">
    <property type="entry name" value="MCP_signal"/>
    <property type="match status" value="1"/>
</dbReference>
<evidence type="ECO:0000256" key="1">
    <source>
        <dbReference type="ARBA" id="ARBA00004236"/>
    </source>
</evidence>
<evidence type="ECO:0000256" key="4">
    <source>
        <dbReference type="ARBA" id="ARBA00023224"/>
    </source>
</evidence>
<evidence type="ECO:0000259" key="10">
    <source>
        <dbReference type="PROSITE" id="PS50885"/>
    </source>
</evidence>
<dbReference type="Gene3D" id="6.10.340.10">
    <property type="match status" value="1"/>
</dbReference>
<dbReference type="PATRIC" id="fig|997296.3.peg.1881"/>
<dbReference type="GO" id="GO:0004888">
    <property type="term" value="F:transmembrane signaling receptor activity"/>
    <property type="evidence" value="ECO:0007669"/>
    <property type="project" value="InterPro"/>
</dbReference>
<dbReference type="PROSITE" id="PS50111">
    <property type="entry name" value="CHEMOTAXIS_TRANSDUC_2"/>
    <property type="match status" value="1"/>
</dbReference>
<evidence type="ECO:0000256" key="6">
    <source>
        <dbReference type="PROSITE-ProRule" id="PRU00284"/>
    </source>
</evidence>
<dbReference type="Pfam" id="PF00015">
    <property type="entry name" value="MCPsignal"/>
    <property type="match status" value="1"/>
</dbReference>
<evidence type="ECO:0000256" key="3">
    <source>
        <dbReference type="ARBA" id="ARBA00023136"/>
    </source>
</evidence>
<dbReference type="EMBL" id="AFEU01000002">
    <property type="protein sequence ID" value="EIJ80458.1"/>
    <property type="molecule type" value="Genomic_DNA"/>
</dbReference>
<evidence type="ECO:0000256" key="7">
    <source>
        <dbReference type="SAM" id="Coils"/>
    </source>
</evidence>
<evidence type="ECO:0000256" key="2">
    <source>
        <dbReference type="ARBA" id="ARBA00022475"/>
    </source>
</evidence>
<gene>
    <name evidence="11" type="ORF">PB1_08862</name>
</gene>
<dbReference type="SMART" id="SM00304">
    <property type="entry name" value="HAMP"/>
    <property type="match status" value="2"/>
</dbReference>
<dbReference type="PANTHER" id="PTHR32089">
    <property type="entry name" value="METHYL-ACCEPTING CHEMOTAXIS PROTEIN MCPB"/>
    <property type="match status" value="1"/>
</dbReference>
<sequence length="571" mass="63482">MKILRNLRIYQKLLILLTITALSLGAVGAVGLTYVREMAQKSEYTYKENLVPIQWLGQIRINNRALDSYTLELLITTDSTRKFELKEMIDSKIEETDSMIKKYENTHMTAEAMKKFDYYKQIMKQLRKSREEVIQLASQNRYEEAYKLYLEKVAPQRTIANNILSELGELIEKIAGKTNSQNKQDFRNATIILGIVIAAALIFSIAVGILITKMIVKPTEELKNLLSKAEKGDLNVKGSYQSKDEFGALTASFNNMIQSLQRILLTVNENSHQVATASEELTASADQTTTASENVASAIQEIASESENSKNKLEQNADALKEALEGVLRIANKSTTVSELAKESEKEAEEGSQFVENNLAQMRSIHESIRKSNEVIQSLSHRSQEIGKILDVISGIADQTNLLALNAAIEAARAGEHGKGFAVVADEVRKLAEQSQTSTKMIADLIKRIQEDTEESVQIMSEIMSNAEKGVKVSVETSNKFMQILDKTRDITPQIQEITATVQQITASVEEVSSSASEIALLVQKNAASFEEVATTTEEQLASMEEIHASAKSLAQMAEELESLVRQFKIE</sequence>
<dbReference type="CDD" id="cd06225">
    <property type="entry name" value="HAMP"/>
    <property type="match status" value="1"/>
</dbReference>
<dbReference type="PRINTS" id="PR00260">
    <property type="entry name" value="CHEMTRNSDUCR"/>
</dbReference>
<dbReference type="InterPro" id="IPR003660">
    <property type="entry name" value="HAMP_dom"/>
</dbReference>
<evidence type="ECO:0000313" key="12">
    <source>
        <dbReference type="Proteomes" id="UP000010523"/>
    </source>
</evidence>
<dbReference type="SUPFAM" id="SSF58104">
    <property type="entry name" value="Methyl-accepting chemotaxis protein (MCP) signaling domain"/>
    <property type="match status" value="1"/>
</dbReference>
<dbReference type="GO" id="GO:0006935">
    <property type="term" value="P:chemotaxis"/>
    <property type="evidence" value="ECO:0007669"/>
    <property type="project" value="InterPro"/>
</dbReference>
<dbReference type="GO" id="GO:0007165">
    <property type="term" value="P:signal transduction"/>
    <property type="evidence" value="ECO:0007669"/>
    <property type="project" value="UniProtKB-KW"/>
</dbReference>
<dbReference type="InterPro" id="IPR004089">
    <property type="entry name" value="MCPsignal_dom"/>
</dbReference>
<keyword evidence="3 8" id="KW-0472">Membrane</keyword>
<name>I3E1T7_BACMT</name>
<dbReference type="Pfam" id="PF00672">
    <property type="entry name" value="HAMP"/>
    <property type="match status" value="1"/>
</dbReference>
<feature type="domain" description="Methyl-accepting transducer" evidence="9">
    <location>
        <begin position="284"/>
        <end position="520"/>
    </location>
</feature>
<keyword evidence="8" id="KW-1133">Transmembrane helix</keyword>
<protein>
    <submittedName>
        <fullName evidence="11">TlpA</fullName>
    </submittedName>
</protein>
<reference evidence="11 12" key="1">
    <citation type="journal article" date="2012" name="Appl. Environ. Microbiol.">
        <title>Genome Sequence of Thermotolerant Bacillus methanolicus: Features and Regulation Related to Methylotrophy and Production of L-Lysine and L-Glutamate from Methanol.</title>
        <authorList>
            <person name="Heggeset T.M."/>
            <person name="Krog A."/>
            <person name="Balzer S."/>
            <person name="Wentzel A."/>
            <person name="Ellingsen T.E."/>
            <person name="Brautaset T."/>
        </authorList>
    </citation>
    <scope>NUCLEOTIDE SEQUENCE [LARGE SCALE GENOMIC DNA]</scope>
    <source>
        <strain evidence="11 12">PB1</strain>
    </source>
</reference>
<keyword evidence="4 6" id="KW-0807">Transducer</keyword>
<evidence type="ECO:0000256" key="8">
    <source>
        <dbReference type="SAM" id="Phobius"/>
    </source>
</evidence>
<feature type="domain" description="HAMP" evidence="10">
    <location>
        <begin position="213"/>
        <end position="265"/>
    </location>
</feature>
<dbReference type="Gene3D" id="1.10.287.950">
    <property type="entry name" value="Methyl-accepting chemotaxis protein"/>
    <property type="match status" value="1"/>
</dbReference>
<keyword evidence="12" id="KW-1185">Reference proteome</keyword>
<keyword evidence="7" id="KW-0175">Coiled coil</keyword>
<dbReference type="InterPro" id="IPR024478">
    <property type="entry name" value="HlyB_4HB_MCP"/>
</dbReference>